<name>A0A8X6U5U2_NEPPI</name>
<gene>
    <name evidence="3" type="primary">URH2</name>
    <name evidence="3" type="ORF">NPIL_548331</name>
</gene>
<protein>
    <submittedName>
        <fullName evidence="3">Probable uridine nucleosidase 2</fullName>
    </submittedName>
</protein>
<keyword evidence="4" id="KW-1185">Reference proteome</keyword>
<dbReference type="Pfam" id="PF01156">
    <property type="entry name" value="IU_nuc_hydro"/>
    <property type="match status" value="1"/>
</dbReference>
<evidence type="ECO:0000259" key="2">
    <source>
        <dbReference type="Pfam" id="PF01156"/>
    </source>
</evidence>
<dbReference type="Proteomes" id="UP000887013">
    <property type="component" value="Unassembled WGS sequence"/>
</dbReference>
<dbReference type="InterPro" id="IPR052775">
    <property type="entry name" value="IUN_hydrolase"/>
</dbReference>
<organism evidence="3 4">
    <name type="scientific">Nephila pilipes</name>
    <name type="common">Giant wood spider</name>
    <name type="synonym">Nephila maculata</name>
    <dbReference type="NCBI Taxonomy" id="299642"/>
    <lineage>
        <taxon>Eukaryota</taxon>
        <taxon>Metazoa</taxon>
        <taxon>Ecdysozoa</taxon>
        <taxon>Arthropoda</taxon>
        <taxon>Chelicerata</taxon>
        <taxon>Arachnida</taxon>
        <taxon>Araneae</taxon>
        <taxon>Araneomorphae</taxon>
        <taxon>Entelegynae</taxon>
        <taxon>Araneoidea</taxon>
        <taxon>Nephilidae</taxon>
        <taxon>Nephila</taxon>
    </lineage>
</organism>
<dbReference type="SUPFAM" id="SSF53590">
    <property type="entry name" value="Nucleoside hydrolase"/>
    <property type="match status" value="1"/>
</dbReference>
<evidence type="ECO:0000256" key="1">
    <source>
        <dbReference type="ARBA" id="ARBA00009176"/>
    </source>
</evidence>
<dbReference type="InterPro" id="IPR036452">
    <property type="entry name" value="Ribo_hydro-like"/>
</dbReference>
<dbReference type="EMBL" id="BMAW01023693">
    <property type="protein sequence ID" value="GFT84189.1"/>
    <property type="molecule type" value="Genomic_DNA"/>
</dbReference>
<dbReference type="GO" id="GO:0016799">
    <property type="term" value="F:hydrolase activity, hydrolyzing N-glycosyl compounds"/>
    <property type="evidence" value="ECO:0007669"/>
    <property type="project" value="InterPro"/>
</dbReference>
<dbReference type="PANTHER" id="PTHR46190">
    <property type="entry name" value="SI:CH211-201H21.5-RELATED"/>
    <property type="match status" value="1"/>
</dbReference>
<comment type="similarity">
    <text evidence="1">Belongs to the IUNH family.</text>
</comment>
<reference evidence="3" key="1">
    <citation type="submission" date="2020-08" db="EMBL/GenBank/DDBJ databases">
        <title>Multicomponent nature underlies the extraordinary mechanical properties of spider dragline silk.</title>
        <authorList>
            <person name="Kono N."/>
            <person name="Nakamura H."/>
            <person name="Mori M."/>
            <person name="Yoshida Y."/>
            <person name="Ohtoshi R."/>
            <person name="Malay A.D."/>
            <person name="Moran D.A.P."/>
            <person name="Tomita M."/>
            <person name="Numata K."/>
            <person name="Arakawa K."/>
        </authorList>
    </citation>
    <scope>NUCLEOTIDE SEQUENCE</scope>
</reference>
<evidence type="ECO:0000313" key="4">
    <source>
        <dbReference type="Proteomes" id="UP000887013"/>
    </source>
</evidence>
<evidence type="ECO:0000313" key="3">
    <source>
        <dbReference type="EMBL" id="GFT84189.1"/>
    </source>
</evidence>
<accession>A0A8X6U5U2</accession>
<sequence>MENSLTEMDDEIQRIEIAAVTIIGFSRKLGRANLILNTFGGYRRDCLVQSQALVWLGKGDGSIGLRAKDWLLIKLHKYFELCCDTELIQGTSLVPMPSPLVIDTDCGSDDAMALMATLGDSGRRSCRLVAITCCFGNTTVDHVCQNVLRVLHACEETKVPVYRGCDKPLILHPKRPEIVHGSDGFGDCSHLFPSSGTVEEIPASSALVTLSHNHPGLILTALGPLTNVALAHRLDPDFTSRLNKIIFLGGNYKGIGNTTASAEFNFYCDPEAANIVLTEAKCPVQMVPWETTMEYGIDWDDFEVLMREPTSRARLLRAATKIVAEVCRRDGFSQFLDCDFLAAAATLSPESVKGVLRKFVTVECSGELTRGMVVCQEPQPGGRSIEIVQKFDKSILNSLRKEMVA</sequence>
<proteinExistence type="inferred from homology"/>
<dbReference type="InterPro" id="IPR001910">
    <property type="entry name" value="Inosine/uridine_hydrolase_dom"/>
</dbReference>
<dbReference type="Gene3D" id="3.90.245.10">
    <property type="entry name" value="Ribonucleoside hydrolase-like"/>
    <property type="match status" value="1"/>
</dbReference>
<comment type="caution">
    <text evidence="3">The sequence shown here is derived from an EMBL/GenBank/DDBJ whole genome shotgun (WGS) entry which is preliminary data.</text>
</comment>
<dbReference type="OrthoDB" id="432381at2759"/>
<dbReference type="PANTHER" id="PTHR46190:SF1">
    <property type="entry name" value="SI:CH211-201H21.5"/>
    <property type="match status" value="1"/>
</dbReference>
<feature type="domain" description="Inosine/uridine-preferring nucleoside hydrolase" evidence="2">
    <location>
        <begin position="100"/>
        <end position="393"/>
    </location>
</feature>
<dbReference type="AlphaFoldDB" id="A0A8X6U5U2"/>